<dbReference type="Proteomes" id="UP000295499">
    <property type="component" value="Unassembled WGS sequence"/>
</dbReference>
<dbReference type="OrthoDB" id="6057441at2"/>
<accession>A0A4R6IHE1</accession>
<reference evidence="2 3" key="1">
    <citation type="submission" date="2019-03" db="EMBL/GenBank/DDBJ databases">
        <title>Genomic Encyclopedia of Archaeal and Bacterial Type Strains, Phase II (KMG-II): from individual species to whole genera.</title>
        <authorList>
            <person name="Goeker M."/>
        </authorList>
    </citation>
    <scope>NUCLEOTIDE SEQUENCE [LARGE SCALE GENOMIC DNA]</scope>
    <source>
        <strain evidence="2 3">DSM 19034</strain>
    </source>
</reference>
<dbReference type="EMBL" id="SNWM01000003">
    <property type="protein sequence ID" value="TDO21267.1"/>
    <property type="molecule type" value="Genomic_DNA"/>
</dbReference>
<proteinExistence type="predicted"/>
<sequence>MKNQFPTAIAATLLVALILLLQPEASTAQIDTIRLKDKRLNTATLKPGMRQYLVYFQQPASPKQVRFWLWLRETQIEDRKGEKVFVTRQNWYGSDTASYRSVYSVNRINDFSPVYHSETIAGKNRSYNWYADHIVGSDTVKTNNTQKDFSLNFETQNFNWNLDIETFEMLPLSAGKTFAINFYDAGSGKPAYIIYKVIGSEMLKMPDNQQVDCWMLFNESDYKGQHATQTFWISKKGHEFLKEEDVFPGGYRYKVKLPQSSFDLTKRFIVKP</sequence>
<keyword evidence="3" id="KW-1185">Reference proteome</keyword>
<dbReference type="AlphaFoldDB" id="A0A4R6IHE1"/>
<dbReference type="Pfam" id="PF11306">
    <property type="entry name" value="DUF3108"/>
    <property type="match status" value="1"/>
</dbReference>
<keyword evidence="1" id="KW-0732">Signal</keyword>
<feature type="signal peptide" evidence="1">
    <location>
        <begin position="1"/>
        <end position="28"/>
    </location>
</feature>
<protein>
    <submittedName>
        <fullName evidence="2">Uncharacterized protein</fullName>
    </submittedName>
</protein>
<evidence type="ECO:0000256" key="1">
    <source>
        <dbReference type="SAM" id="SignalP"/>
    </source>
</evidence>
<evidence type="ECO:0000313" key="2">
    <source>
        <dbReference type="EMBL" id="TDO21267.1"/>
    </source>
</evidence>
<organism evidence="2 3">
    <name type="scientific">Pedobacter duraquae</name>
    <dbReference type="NCBI Taxonomy" id="425511"/>
    <lineage>
        <taxon>Bacteria</taxon>
        <taxon>Pseudomonadati</taxon>
        <taxon>Bacteroidota</taxon>
        <taxon>Sphingobacteriia</taxon>
        <taxon>Sphingobacteriales</taxon>
        <taxon>Sphingobacteriaceae</taxon>
        <taxon>Pedobacter</taxon>
    </lineage>
</organism>
<dbReference type="InterPro" id="IPR021457">
    <property type="entry name" value="DUF3108"/>
</dbReference>
<name>A0A4R6IHE1_9SPHI</name>
<gene>
    <name evidence="2" type="ORF">CLV32_2371</name>
</gene>
<evidence type="ECO:0000313" key="3">
    <source>
        <dbReference type="Proteomes" id="UP000295499"/>
    </source>
</evidence>
<comment type="caution">
    <text evidence="2">The sequence shown here is derived from an EMBL/GenBank/DDBJ whole genome shotgun (WGS) entry which is preliminary data.</text>
</comment>
<dbReference type="RefSeq" id="WP_133555633.1">
    <property type="nucleotide sequence ID" value="NZ_SNWM01000003.1"/>
</dbReference>
<feature type="chain" id="PRO_5020425319" evidence="1">
    <location>
        <begin position="29"/>
        <end position="272"/>
    </location>
</feature>